<evidence type="ECO:0000256" key="1">
    <source>
        <dbReference type="SAM" id="SignalP"/>
    </source>
</evidence>
<dbReference type="EMBL" id="UFTJ01000001">
    <property type="protein sequence ID" value="SSZ46447.1"/>
    <property type="molecule type" value="Genomic_DNA"/>
</dbReference>
<proteinExistence type="predicted"/>
<sequence>MKKNNIFLFFPLLGITAQAQNVGINTITPQTKLHVVGDLQLTNELALAKTAGGVSSAGSSGDFLMSRGAGRSPEWKKIEEAFIPQEAGFMKLSTTRNASADVLTNVRFNENVLQVSKYATISSNKEYFTIQKAGFYYVTAYLRYEMMPNPSGGNTQATTHIYKNGESFTSVSGDITNTDTEAYHSVSIVQQFNVGDKIYLKGSFKRQSSFVEGFLTLQYFGSN</sequence>
<dbReference type="Proteomes" id="UP000255515">
    <property type="component" value="Unassembled WGS sequence"/>
</dbReference>
<feature type="signal peptide" evidence="1">
    <location>
        <begin position="1"/>
        <end position="19"/>
    </location>
</feature>
<evidence type="ECO:0008006" key="4">
    <source>
        <dbReference type="Google" id="ProtNLM"/>
    </source>
</evidence>
<dbReference type="InterPro" id="IPR008983">
    <property type="entry name" value="Tumour_necrosis_fac-like_dom"/>
</dbReference>
<keyword evidence="1" id="KW-0732">Signal</keyword>
<dbReference type="Gene3D" id="2.60.120.40">
    <property type="match status" value="1"/>
</dbReference>
<name>A0A376BY41_9FLAO</name>
<evidence type="ECO:0000313" key="2">
    <source>
        <dbReference type="EMBL" id="SSZ46447.1"/>
    </source>
</evidence>
<evidence type="ECO:0000313" key="3">
    <source>
        <dbReference type="Proteomes" id="UP000255515"/>
    </source>
</evidence>
<feature type="chain" id="PRO_5016829895" description="C1q domain-containing protein" evidence="1">
    <location>
        <begin position="20"/>
        <end position="223"/>
    </location>
</feature>
<organism evidence="2 3">
    <name type="scientific">Bergeyella zoohelcum</name>
    <dbReference type="NCBI Taxonomy" id="1015"/>
    <lineage>
        <taxon>Bacteria</taxon>
        <taxon>Pseudomonadati</taxon>
        <taxon>Bacteroidota</taxon>
        <taxon>Flavobacteriia</taxon>
        <taxon>Flavobacteriales</taxon>
        <taxon>Weeksellaceae</taxon>
        <taxon>Bergeyella</taxon>
    </lineage>
</organism>
<dbReference type="RefSeq" id="WP_002687508.1">
    <property type="nucleotide sequence ID" value="NZ_UFTJ01000001.1"/>
</dbReference>
<gene>
    <name evidence="2" type="ORF">NCTC11661_00090</name>
</gene>
<accession>A0A376BY41</accession>
<dbReference type="AlphaFoldDB" id="A0A376BY41"/>
<reference evidence="2 3" key="1">
    <citation type="submission" date="2018-06" db="EMBL/GenBank/DDBJ databases">
        <authorList>
            <consortium name="Pathogen Informatics"/>
            <person name="Doyle S."/>
        </authorList>
    </citation>
    <scope>NUCLEOTIDE SEQUENCE [LARGE SCALE GENOMIC DNA]</scope>
    <source>
        <strain evidence="2 3">NCTC11661</strain>
    </source>
</reference>
<protein>
    <recommendedName>
        <fullName evidence="4">C1q domain-containing protein</fullName>
    </recommendedName>
</protein>
<dbReference type="SUPFAM" id="SSF49842">
    <property type="entry name" value="TNF-like"/>
    <property type="match status" value="1"/>
</dbReference>